<dbReference type="AlphaFoldDB" id="M7ZRK8"/>
<dbReference type="EMBL" id="KD175757">
    <property type="protein sequence ID" value="EMS54990.1"/>
    <property type="molecule type" value="Genomic_DNA"/>
</dbReference>
<gene>
    <name evidence="1" type="ORF">TRIUR3_14409</name>
</gene>
<protein>
    <submittedName>
        <fullName evidence="1">Uncharacterized protein</fullName>
    </submittedName>
</protein>
<dbReference type="PANTHER" id="PTHR32161:SF9">
    <property type="entry name" value="TOLB PROTEIN-LIKE PROTEIN"/>
    <property type="match status" value="1"/>
</dbReference>
<dbReference type="STRING" id="4572.M7ZRK8"/>
<dbReference type="Gene3D" id="2.120.10.30">
    <property type="entry name" value="TolB, C-terminal domain"/>
    <property type="match status" value="1"/>
</dbReference>
<proteinExistence type="predicted"/>
<accession>M7ZRK8</accession>
<sequence>MLRVHGSFPSFSPDAKYLALNGDFFKSPGVTILRADGSKRWVLAKQPNLFYTSWSPSESGVVFTSAGPIFETPKATVRVSRIEFDPSELTDDRGDVDVAVKELTRPEAGNDAFPAVSPCGRRFVLLLSNKIKCLCDYLLSDKVESVTRLDVCRQNPQI</sequence>
<dbReference type="SUPFAM" id="SSF82171">
    <property type="entry name" value="DPP6 N-terminal domain-like"/>
    <property type="match status" value="1"/>
</dbReference>
<organism evidence="1">
    <name type="scientific">Triticum urartu</name>
    <name type="common">Red wild einkorn</name>
    <name type="synonym">Crithodium urartu</name>
    <dbReference type="NCBI Taxonomy" id="4572"/>
    <lineage>
        <taxon>Eukaryota</taxon>
        <taxon>Viridiplantae</taxon>
        <taxon>Streptophyta</taxon>
        <taxon>Embryophyta</taxon>
        <taxon>Tracheophyta</taxon>
        <taxon>Spermatophyta</taxon>
        <taxon>Magnoliopsida</taxon>
        <taxon>Liliopsida</taxon>
        <taxon>Poales</taxon>
        <taxon>Poaceae</taxon>
        <taxon>BOP clade</taxon>
        <taxon>Pooideae</taxon>
        <taxon>Triticodae</taxon>
        <taxon>Triticeae</taxon>
        <taxon>Triticinae</taxon>
        <taxon>Triticum</taxon>
    </lineage>
</organism>
<name>M7ZRK8_TRIUA</name>
<dbReference type="PANTHER" id="PTHR32161">
    <property type="entry name" value="DPP6 N-TERMINAL DOMAIN-LIKE PROTEIN"/>
    <property type="match status" value="1"/>
</dbReference>
<reference evidence="1" key="1">
    <citation type="journal article" date="2013" name="Nature">
        <title>Draft genome of the wheat A-genome progenitor Triticum urartu.</title>
        <authorList>
            <person name="Ling H.Q."/>
            <person name="Zhao S."/>
            <person name="Liu D."/>
            <person name="Wang J."/>
            <person name="Sun H."/>
            <person name="Zhang C."/>
            <person name="Fan H."/>
            <person name="Li D."/>
            <person name="Dong L."/>
            <person name="Tao Y."/>
            <person name="Gao C."/>
            <person name="Wu H."/>
            <person name="Li Y."/>
            <person name="Cui Y."/>
            <person name="Guo X."/>
            <person name="Zheng S."/>
            <person name="Wang B."/>
            <person name="Yu K."/>
            <person name="Liang Q."/>
            <person name="Yang W."/>
            <person name="Lou X."/>
            <person name="Chen J."/>
            <person name="Feng M."/>
            <person name="Jian J."/>
            <person name="Zhang X."/>
            <person name="Luo G."/>
            <person name="Jiang Y."/>
            <person name="Liu J."/>
            <person name="Wang Z."/>
            <person name="Sha Y."/>
            <person name="Zhang B."/>
            <person name="Wu H."/>
            <person name="Tang D."/>
            <person name="Shen Q."/>
            <person name="Xue P."/>
            <person name="Zou S."/>
            <person name="Wang X."/>
            <person name="Liu X."/>
            <person name="Wang F."/>
            <person name="Yang Y."/>
            <person name="An X."/>
            <person name="Dong Z."/>
            <person name="Zhang K."/>
            <person name="Zhang X."/>
            <person name="Luo M.C."/>
            <person name="Dvorak J."/>
            <person name="Tong Y."/>
            <person name="Wang J."/>
            <person name="Yang H."/>
            <person name="Li Z."/>
            <person name="Wang D."/>
            <person name="Zhang A."/>
            <person name="Wang J."/>
        </authorList>
    </citation>
    <scope>NUCLEOTIDE SEQUENCE</scope>
</reference>
<dbReference type="eggNOG" id="ENOG502QPTW">
    <property type="taxonomic scope" value="Eukaryota"/>
</dbReference>
<evidence type="ECO:0000313" key="1">
    <source>
        <dbReference type="EMBL" id="EMS54990.1"/>
    </source>
</evidence>
<dbReference type="InterPro" id="IPR011042">
    <property type="entry name" value="6-blade_b-propeller_TolB-like"/>
</dbReference>